<feature type="repeat" description="WD" evidence="3">
    <location>
        <begin position="255"/>
        <end position="290"/>
    </location>
</feature>
<dbReference type="PROSITE" id="PS50082">
    <property type="entry name" value="WD_REPEATS_2"/>
    <property type="match status" value="5"/>
</dbReference>
<comment type="caution">
    <text evidence="4">The sequence shown here is derived from an EMBL/GenBank/DDBJ whole genome shotgun (WGS) entry which is preliminary data.</text>
</comment>
<dbReference type="InterPro" id="IPR015943">
    <property type="entry name" value="WD40/YVTN_repeat-like_dom_sf"/>
</dbReference>
<dbReference type="Pfam" id="PF00400">
    <property type="entry name" value="WD40"/>
    <property type="match status" value="6"/>
</dbReference>
<protein>
    <recommendedName>
        <fullName evidence="6">WD repeat-containing protein 88</fullName>
    </recommendedName>
</protein>
<dbReference type="InterPro" id="IPR001680">
    <property type="entry name" value="WD40_rpt"/>
</dbReference>
<dbReference type="PRINTS" id="PR00320">
    <property type="entry name" value="GPROTEINBRPT"/>
</dbReference>
<dbReference type="InterPro" id="IPR020472">
    <property type="entry name" value="WD40_PAC1"/>
</dbReference>
<dbReference type="InterPro" id="IPR011047">
    <property type="entry name" value="Quinoprotein_ADH-like_sf"/>
</dbReference>
<dbReference type="PROSITE" id="PS00678">
    <property type="entry name" value="WD_REPEATS_1"/>
    <property type="match status" value="2"/>
</dbReference>
<evidence type="ECO:0000256" key="2">
    <source>
        <dbReference type="ARBA" id="ARBA00022737"/>
    </source>
</evidence>
<organism evidence="4 5">
    <name type="scientific">Dreissena polymorpha</name>
    <name type="common">Zebra mussel</name>
    <name type="synonym">Mytilus polymorpha</name>
    <dbReference type="NCBI Taxonomy" id="45954"/>
    <lineage>
        <taxon>Eukaryota</taxon>
        <taxon>Metazoa</taxon>
        <taxon>Spiralia</taxon>
        <taxon>Lophotrochozoa</taxon>
        <taxon>Mollusca</taxon>
        <taxon>Bivalvia</taxon>
        <taxon>Autobranchia</taxon>
        <taxon>Heteroconchia</taxon>
        <taxon>Euheterodonta</taxon>
        <taxon>Imparidentia</taxon>
        <taxon>Neoheterodontei</taxon>
        <taxon>Myida</taxon>
        <taxon>Dreissenoidea</taxon>
        <taxon>Dreissenidae</taxon>
        <taxon>Dreissena</taxon>
    </lineage>
</organism>
<feature type="repeat" description="WD" evidence="3">
    <location>
        <begin position="166"/>
        <end position="207"/>
    </location>
</feature>
<feature type="repeat" description="WD" evidence="3">
    <location>
        <begin position="38"/>
        <end position="79"/>
    </location>
</feature>
<feature type="repeat" description="WD" evidence="3">
    <location>
        <begin position="208"/>
        <end position="249"/>
    </location>
</feature>
<dbReference type="SMART" id="SM00320">
    <property type="entry name" value="WD40"/>
    <property type="match status" value="7"/>
</dbReference>
<keyword evidence="2" id="KW-0677">Repeat</keyword>
<evidence type="ECO:0000313" key="4">
    <source>
        <dbReference type="EMBL" id="KAH3778760.1"/>
    </source>
</evidence>
<dbReference type="InterPro" id="IPR019775">
    <property type="entry name" value="WD40_repeat_CS"/>
</dbReference>
<accession>A0A9D4ILH1</accession>
<reference evidence="4" key="1">
    <citation type="journal article" date="2019" name="bioRxiv">
        <title>The Genome of the Zebra Mussel, Dreissena polymorpha: A Resource for Invasive Species Research.</title>
        <authorList>
            <person name="McCartney M.A."/>
            <person name="Auch B."/>
            <person name="Kono T."/>
            <person name="Mallez S."/>
            <person name="Zhang Y."/>
            <person name="Obille A."/>
            <person name="Becker A."/>
            <person name="Abrahante J.E."/>
            <person name="Garbe J."/>
            <person name="Badalamenti J.P."/>
            <person name="Herman A."/>
            <person name="Mangelson H."/>
            <person name="Liachko I."/>
            <person name="Sullivan S."/>
            <person name="Sone E.D."/>
            <person name="Koren S."/>
            <person name="Silverstein K.A.T."/>
            <person name="Beckman K.B."/>
            <person name="Gohl D.M."/>
        </authorList>
    </citation>
    <scope>NUCLEOTIDE SEQUENCE</scope>
    <source>
        <strain evidence="4">Duluth1</strain>
        <tissue evidence="4">Whole animal</tissue>
    </source>
</reference>
<evidence type="ECO:0000256" key="3">
    <source>
        <dbReference type="PROSITE-ProRule" id="PRU00221"/>
    </source>
</evidence>
<dbReference type="PANTHER" id="PTHR45048:SF1">
    <property type="entry name" value="WD REPEAT-CONTAINING PROTEIN 88"/>
    <property type="match status" value="1"/>
</dbReference>
<dbReference type="Proteomes" id="UP000828390">
    <property type="component" value="Unassembled WGS sequence"/>
</dbReference>
<dbReference type="OrthoDB" id="538223at2759"/>
<evidence type="ECO:0008006" key="6">
    <source>
        <dbReference type="Google" id="ProtNLM"/>
    </source>
</evidence>
<dbReference type="Gene3D" id="2.130.10.10">
    <property type="entry name" value="YVTN repeat-like/Quinoprotein amine dehydrogenase"/>
    <property type="match status" value="3"/>
</dbReference>
<evidence type="ECO:0000256" key="1">
    <source>
        <dbReference type="ARBA" id="ARBA00022574"/>
    </source>
</evidence>
<sequence>MNMEDAIATAEDIDISQESDKKALWEHEQLAQVRIKVIKAHSASVNSCEFYDNDQKILTCSEDKTVKCFNADDGLCIKTYKTKHKETISEARGTPDRSRFVTSSLDKAVHCYDAETGKMHWSGIHAGMVLCCRVSNNGRLVASGSDLDNCLKVWDTHTGQVIHSIEDLHSSSITSVMFAPDDDKVITTSMDRRTMFFDLKTRKVTITLEGHINIVSCCDMTKDERRFATGAWDKNMCIWDIATGTYRSKGPVRLSAAHEGSITCCKFSPDGGMLVSGSCDNNLVVWDMENEIQKIKLQGHSGWVEDVCFSQDQRWLMSCARDQTVRLWNIEDSDKIPIVLEKKRAVGVKIQKCEQCGKPFSLAQLEDHSDITKCVFCRVHSSDLYLQNMKSGLSENET</sequence>
<proteinExistence type="predicted"/>
<dbReference type="AlphaFoldDB" id="A0A9D4ILH1"/>
<dbReference type="SUPFAM" id="SSF50998">
    <property type="entry name" value="Quinoprotein alcohol dehydrogenase-like"/>
    <property type="match status" value="1"/>
</dbReference>
<keyword evidence="5" id="KW-1185">Reference proteome</keyword>
<evidence type="ECO:0000313" key="5">
    <source>
        <dbReference type="Proteomes" id="UP000828390"/>
    </source>
</evidence>
<dbReference type="PANTHER" id="PTHR45048">
    <property type="match status" value="1"/>
</dbReference>
<dbReference type="SUPFAM" id="SSF50993">
    <property type="entry name" value="Peptidase/esterase 'gauge' domain"/>
    <property type="match status" value="1"/>
</dbReference>
<dbReference type="CDD" id="cd00200">
    <property type="entry name" value="WD40"/>
    <property type="match status" value="1"/>
</dbReference>
<name>A0A9D4ILH1_DREPO</name>
<keyword evidence="1 3" id="KW-0853">WD repeat</keyword>
<gene>
    <name evidence="4" type="ORF">DPMN_180231</name>
</gene>
<reference evidence="4" key="2">
    <citation type="submission" date="2020-11" db="EMBL/GenBank/DDBJ databases">
        <authorList>
            <person name="McCartney M.A."/>
            <person name="Auch B."/>
            <person name="Kono T."/>
            <person name="Mallez S."/>
            <person name="Becker A."/>
            <person name="Gohl D.M."/>
            <person name="Silverstein K.A.T."/>
            <person name="Koren S."/>
            <person name="Bechman K.B."/>
            <person name="Herman A."/>
            <person name="Abrahante J.E."/>
            <person name="Garbe J."/>
        </authorList>
    </citation>
    <scope>NUCLEOTIDE SEQUENCE</scope>
    <source>
        <strain evidence="4">Duluth1</strain>
        <tissue evidence="4">Whole animal</tissue>
    </source>
</reference>
<dbReference type="PROSITE" id="PS50294">
    <property type="entry name" value="WD_REPEATS_REGION"/>
    <property type="match status" value="3"/>
</dbReference>
<dbReference type="EMBL" id="JAIWYP010000009">
    <property type="protein sequence ID" value="KAH3778760.1"/>
    <property type="molecule type" value="Genomic_DNA"/>
</dbReference>
<feature type="repeat" description="WD" evidence="3">
    <location>
        <begin position="297"/>
        <end position="338"/>
    </location>
</feature>